<evidence type="ECO:0008006" key="4">
    <source>
        <dbReference type="Google" id="ProtNLM"/>
    </source>
</evidence>
<organism evidence="2 3">
    <name type="scientific">Anaerorhabdus furcosa</name>
    <dbReference type="NCBI Taxonomy" id="118967"/>
    <lineage>
        <taxon>Bacteria</taxon>
        <taxon>Bacillati</taxon>
        <taxon>Bacillota</taxon>
        <taxon>Erysipelotrichia</taxon>
        <taxon>Erysipelotrichales</taxon>
        <taxon>Erysipelotrichaceae</taxon>
        <taxon>Anaerorhabdus</taxon>
    </lineage>
</organism>
<gene>
    <name evidence="2" type="ORF">SAMN02745191_1550</name>
</gene>
<dbReference type="STRING" id="118967.SAMN02745191_1550"/>
<sequence length="283" mass="31078">MKKILLSLCALLLLTGCSDAYGKLTDGNTVLFTIGDTQVTKDDLFKTMKAQASGYAAISEATRVILENEVPVTPEIEEAAKASLETYRATYGESFPLMLQSYGYADEDDFYTNSLLVNAQLTELTKKYVTDNFDQLVKTHDPKEAIILTFATEADALAAKADLESGIDGITVGSTYNSSSAGAERIITTSTDLDTNVKSFIQNATENTISDVIVGSENETYSIVQITEVDPNNLKDEITTVLANLDTTASESDVFYFKKYGFKIYDKDLFDNIQTNYPSYILD</sequence>
<dbReference type="Proteomes" id="UP000243297">
    <property type="component" value="Unassembled WGS sequence"/>
</dbReference>
<protein>
    <recommendedName>
        <fullName evidence="4">Foldase protein PrsA</fullName>
    </recommendedName>
</protein>
<keyword evidence="3" id="KW-1185">Reference proteome</keyword>
<dbReference type="AlphaFoldDB" id="A0A1T4NAS2"/>
<dbReference type="PROSITE" id="PS51257">
    <property type="entry name" value="PROKAR_LIPOPROTEIN"/>
    <property type="match status" value="1"/>
</dbReference>
<name>A0A1T4NAS2_9FIRM</name>
<proteinExistence type="predicted"/>
<feature type="signal peptide" evidence="1">
    <location>
        <begin position="1"/>
        <end position="20"/>
    </location>
</feature>
<evidence type="ECO:0000313" key="2">
    <source>
        <dbReference type="EMBL" id="SJZ76324.1"/>
    </source>
</evidence>
<evidence type="ECO:0000256" key="1">
    <source>
        <dbReference type="SAM" id="SignalP"/>
    </source>
</evidence>
<evidence type="ECO:0000313" key="3">
    <source>
        <dbReference type="Proteomes" id="UP000243297"/>
    </source>
</evidence>
<dbReference type="RefSeq" id="WP_078711949.1">
    <property type="nucleotide sequence ID" value="NZ_FUWY01000004.1"/>
</dbReference>
<feature type="chain" id="PRO_5038420668" description="Foldase protein PrsA" evidence="1">
    <location>
        <begin position="21"/>
        <end position="283"/>
    </location>
</feature>
<dbReference type="EMBL" id="FUWY01000004">
    <property type="protein sequence ID" value="SJZ76324.1"/>
    <property type="molecule type" value="Genomic_DNA"/>
</dbReference>
<keyword evidence="1" id="KW-0732">Signal</keyword>
<reference evidence="3" key="1">
    <citation type="submission" date="2017-02" db="EMBL/GenBank/DDBJ databases">
        <authorList>
            <person name="Varghese N."/>
            <person name="Submissions S."/>
        </authorList>
    </citation>
    <scope>NUCLEOTIDE SEQUENCE [LARGE SCALE GENOMIC DNA]</scope>
    <source>
        <strain evidence="3">ATCC 25662</strain>
    </source>
</reference>
<accession>A0A1T4NAS2</accession>